<evidence type="ECO:0000256" key="3">
    <source>
        <dbReference type="ARBA" id="ARBA00012462"/>
    </source>
</evidence>
<feature type="active site" description="Charge relay system" evidence="10">
    <location>
        <position position="267"/>
    </location>
</feature>
<keyword evidence="5" id="KW-0031">Aminopeptidase</keyword>
<dbReference type="PROSITE" id="PS51892">
    <property type="entry name" value="SUBTILASE"/>
    <property type="match status" value="1"/>
</dbReference>
<evidence type="ECO:0000259" key="13">
    <source>
        <dbReference type="Pfam" id="PF12583"/>
    </source>
</evidence>
<dbReference type="InterPro" id="IPR015500">
    <property type="entry name" value="Peptidase_S8_subtilisin-rel"/>
</dbReference>
<feature type="active site" description="Charge relay system" evidence="10">
    <location>
        <position position="457"/>
    </location>
</feature>
<dbReference type="InterPro" id="IPR022398">
    <property type="entry name" value="Peptidase_S8_His-AS"/>
</dbReference>
<dbReference type="EMBL" id="VTPC01007183">
    <property type="protein sequence ID" value="KAF2894256.1"/>
    <property type="molecule type" value="Genomic_DNA"/>
</dbReference>
<evidence type="ECO:0000256" key="7">
    <source>
        <dbReference type="ARBA" id="ARBA00022801"/>
    </source>
</evidence>
<dbReference type="InterPro" id="IPR023828">
    <property type="entry name" value="Peptidase_S8_Ser-AS"/>
</dbReference>
<dbReference type="Gene3D" id="3.40.50.200">
    <property type="entry name" value="Peptidase S8/S53 domain"/>
    <property type="match status" value="2"/>
</dbReference>
<dbReference type="Pfam" id="PF12583">
    <property type="entry name" value="TPPII_C"/>
    <property type="match status" value="1"/>
</dbReference>
<dbReference type="InterPro" id="IPR036852">
    <property type="entry name" value="Peptidase_S8/S53_dom_sf"/>
</dbReference>
<dbReference type="EC" id="3.4.14.10" evidence="3"/>
<evidence type="ECO:0000313" key="16">
    <source>
        <dbReference type="EMBL" id="KAF2894256.1"/>
    </source>
</evidence>
<feature type="domain" description="Tripeptidyl peptidase II second Ig-like" evidence="12">
    <location>
        <begin position="789"/>
        <end position="973"/>
    </location>
</feature>
<accession>A0A8K0GCT8</accession>
<evidence type="ECO:0000259" key="11">
    <source>
        <dbReference type="Pfam" id="PF00082"/>
    </source>
</evidence>
<evidence type="ECO:0000256" key="4">
    <source>
        <dbReference type="ARBA" id="ARBA00020244"/>
    </source>
</evidence>
<evidence type="ECO:0000256" key="10">
    <source>
        <dbReference type="PROSITE-ProRule" id="PRU01240"/>
    </source>
</evidence>
<name>A0A8K0GCT8_IGNLU</name>
<dbReference type="GO" id="GO:0008240">
    <property type="term" value="F:tripeptidyl-peptidase activity"/>
    <property type="evidence" value="ECO:0007669"/>
    <property type="project" value="UniProtKB-EC"/>
</dbReference>
<dbReference type="Pfam" id="PF21223">
    <property type="entry name" value="TPPII_Ig-like-1"/>
    <property type="match status" value="1"/>
</dbReference>
<dbReference type="FunFam" id="3.40.50.200:FF:000003">
    <property type="entry name" value="Tripeptidyl peptidase 2"/>
    <property type="match status" value="1"/>
</dbReference>
<keyword evidence="8 10" id="KW-0720">Serine protease</keyword>
<protein>
    <recommendedName>
        <fullName evidence="4">Tripeptidyl-peptidase 2</fullName>
        <ecNumber evidence="3">3.4.14.10</ecNumber>
    </recommendedName>
    <alternativeName>
        <fullName evidence="9">Tripeptidyl aminopeptidase</fullName>
    </alternativeName>
</protein>
<feature type="domain" description="Tripeptidyl peptidase II C-terminal" evidence="13">
    <location>
        <begin position="1013"/>
        <end position="1082"/>
    </location>
</feature>
<dbReference type="Pfam" id="PF21316">
    <property type="entry name" value="TPPII_GBD"/>
    <property type="match status" value="1"/>
</dbReference>
<feature type="active site" description="Charge relay system" evidence="10">
    <location>
        <position position="44"/>
    </location>
</feature>
<dbReference type="AlphaFoldDB" id="A0A8K0GCT8"/>
<gene>
    <name evidence="16" type="ORF">ILUMI_11917</name>
</gene>
<keyword evidence="17" id="KW-1185">Reference proteome</keyword>
<dbReference type="Pfam" id="PF00082">
    <property type="entry name" value="Peptidase_S8"/>
    <property type="match status" value="1"/>
</dbReference>
<evidence type="ECO:0000256" key="8">
    <source>
        <dbReference type="ARBA" id="ARBA00022825"/>
    </source>
</evidence>
<sequence>MVDFGIENEFPVWGLLPKKETGVVTFLNKYPEYDGRGVIIAIFDSGVDPGAPGLQETSDGKVKVIERFDCSGCGDVITTTIVQPKEGYLTGLTGRKLKVPDNWVNPTNKYRLGVKSAFDLYPKRLKERIQEERKEKLWDNQHKVAVAEANRFLSKFEAQYAGKTNLTESEKLEKEDLEAKVEVLAQHEKKYNDLGPVYDCVLFHDGKKWVACVDTSEKGDLEKCPLLGEYSVTHEFAPLTQSDQLNFSINVHDDGNVLELVGLCSSHGTHVASIASAYFPDLPEKNGVAPGAQIVSLTIGDGRLVSMETGTALVRAMIKVMEMQKTMAIHVINMSYGEHAHWSNTGRIGEIMNEVINKYGVTWVASAGNHGPALSTIGTPPDINQDTIIGVGAYVSPEMMVAEYSMRQKLTGMPYTWSSRGPTIDGGFGVSVCAPGGAITSVPNFTLRNSQLMNGTSMASPHVAGAVALLISGLMQRKLPYSPYSIKRSLENCANILENVELFAQGSGLLQVDKSFESLTNYSEIQECDVRFHVTCGSGNTKGVYIRTKGERNSHEYSINVEPCFKDCENIKVDAKLQFNMKLVLVCKATYVSHPSHLDLANMARTFSIKIDTGGLAYGVHNTSIEAFDVSCVAKGPVFKIPITVIKPQSVSASSNYTVRFDDVVFRPNTIKRHFFVVPEFATWGIIRMRCLDEEQTGRFVLHCMQLLPKQSCKSLEINKNLTIISNIENVQSFQVRGGVILEVVVAKYWANLGENTINYSISFYGIKPSEPSITMHASEGIHSLHVTSLQGEEILPCITFKNSVQILRPSDSKISPLTARDVLPKGRQIYELLLTYSFHLNKATDISPNYAILSDVLYESEFESQLWLLFDSNKQLLGCGDSYPSKYSIKLEKGDYTIKLQIRHDKKEYLDKLTDTSMLLNQKLPTAISLDVYSSHSQAIIGDKKAAFGHALSSCTLPLYIAPLSSDKFSTKVNNLAHFLSGTITYSKDEYGKRVDTYPIKYILNEVSKKTSKSSDKDKSKQEEYKEAVRDLKTSWLAKLDISTGSEKLYEELCAEFPDHLPIHTSYLQSIISTDPKKQLPIFTSKEMQAQNKSEIEKIITVCNKVLENINQETLLAYFALKTDQRPDAAKIKCSMERQKTTLIECLGYKGVAMCRLYQLSQLLVEEEPSAERGKPSLDEISGVWRNLLKFTDLSDKNSTTNVLYFAMWHAAINKQFGRLIKLLLKLQEDKNIREVEEKCIEVYGLLGWDHIVRFLTSALPSKYPSEYRSF</sequence>
<evidence type="ECO:0000259" key="15">
    <source>
        <dbReference type="Pfam" id="PF21316"/>
    </source>
</evidence>
<feature type="domain" description="Tripeptidyl-peptidase II galactose-binding" evidence="15">
    <location>
        <begin position="666"/>
        <end position="754"/>
    </location>
</feature>
<dbReference type="InterPro" id="IPR048383">
    <property type="entry name" value="TPPII_Ig-like-1"/>
</dbReference>
<comment type="caution">
    <text evidence="16">The sequence shown here is derived from an EMBL/GenBank/DDBJ whole genome shotgun (WGS) entry which is preliminary data.</text>
</comment>
<evidence type="ECO:0000256" key="1">
    <source>
        <dbReference type="ARBA" id="ARBA00001910"/>
    </source>
</evidence>
<dbReference type="PANTHER" id="PTHR43806">
    <property type="entry name" value="PEPTIDASE S8"/>
    <property type="match status" value="1"/>
</dbReference>
<dbReference type="GO" id="GO:0005829">
    <property type="term" value="C:cytosol"/>
    <property type="evidence" value="ECO:0007669"/>
    <property type="project" value="TreeGrafter"/>
</dbReference>
<dbReference type="PANTHER" id="PTHR43806:SF14">
    <property type="entry name" value="TRIPEPTIDYL-PEPTIDASE 2"/>
    <property type="match status" value="1"/>
</dbReference>
<dbReference type="InterPro" id="IPR034051">
    <property type="entry name" value="TPP_II_domain"/>
</dbReference>
<dbReference type="Gene3D" id="1.25.40.710">
    <property type="match status" value="1"/>
</dbReference>
<evidence type="ECO:0000256" key="9">
    <source>
        <dbReference type="ARBA" id="ARBA00032232"/>
    </source>
</evidence>
<dbReference type="GO" id="GO:0004177">
    <property type="term" value="F:aminopeptidase activity"/>
    <property type="evidence" value="ECO:0007669"/>
    <property type="project" value="UniProtKB-KW"/>
</dbReference>
<organism evidence="16 17">
    <name type="scientific">Ignelater luminosus</name>
    <name type="common">Cucubano</name>
    <name type="synonym">Pyrophorus luminosus</name>
    <dbReference type="NCBI Taxonomy" id="2038154"/>
    <lineage>
        <taxon>Eukaryota</taxon>
        <taxon>Metazoa</taxon>
        <taxon>Ecdysozoa</taxon>
        <taxon>Arthropoda</taxon>
        <taxon>Hexapoda</taxon>
        <taxon>Insecta</taxon>
        <taxon>Pterygota</taxon>
        <taxon>Neoptera</taxon>
        <taxon>Endopterygota</taxon>
        <taxon>Coleoptera</taxon>
        <taxon>Polyphaga</taxon>
        <taxon>Elateriformia</taxon>
        <taxon>Elateroidea</taxon>
        <taxon>Elateridae</taxon>
        <taxon>Agrypninae</taxon>
        <taxon>Pyrophorini</taxon>
        <taxon>Ignelater</taxon>
    </lineage>
</organism>
<dbReference type="InterPro" id="IPR048384">
    <property type="entry name" value="TPPII_GBD"/>
</dbReference>
<keyword evidence="7 10" id="KW-0378">Hydrolase</keyword>
<dbReference type="Pfam" id="PF12580">
    <property type="entry name" value="TPPII"/>
    <property type="match status" value="1"/>
</dbReference>
<dbReference type="GO" id="GO:0006508">
    <property type="term" value="P:proteolysis"/>
    <property type="evidence" value="ECO:0007669"/>
    <property type="project" value="UniProtKB-KW"/>
</dbReference>
<keyword evidence="6 10" id="KW-0645">Protease</keyword>
<evidence type="ECO:0000256" key="6">
    <source>
        <dbReference type="ARBA" id="ARBA00022670"/>
    </source>
</evidence>
<dbReference type="InterPro" id="IPR050131">
    <property type="entry name" value="Peptidase_S8_subtilisin-like"/>
</dbReference>
<dbReference type="Gene3D" id="6.10.250.3080">
    <property type="match status" value="1"/>
</dbReference>
<comment type="catalytic activity">
    <reaction evidence="1">
        <text>Release of an N-terminal tripeptide from a polypeptide.</text>
        <dbReference type="EC" id="3.4.14.10"/>
    </reaction>
</comment>
<dbReference type="InterPro" id="IPR022232">
    <property type="entry name" value="TPPII_C_art"/>
</dbReference>
<dbReference type="Gene3D" id="2.60.40.3170">
    <property type="match status" value="1"/>
</dbReference>
<evidence type="ECO:0000256" key="2">
    <source>
        <dbReference type="ARBA" id="ARBA00011073"/>
    </source>
</evidence>
<dbReference type="OrthoDB" id="10256524at2759"/>
<dbReference type="GO" id="GO:0004252">
    <property type="term" value="F:serine-type endopeptidase activity"/>
    <property type="evidence" value="ECO:0007669"/>
    <property type="project" value="UniProtKB-UniRule"/>
</dbReference>
<feature type="domain" description="Peptidase S8/S53" evidence="11">
    <location>
        <begin position="35"/>
        <end position="508"/>
    </location>
</feature>
<evidence type="ECO:0000313" key="17">
    <source>
        <dbReference type="Proteomes" id="UP000801492"/>
    </source>
</evidence>
<dbReference type="InterPro" id="IPR000209">
    <property type="entry name" value="Peptidase_S8/S53_dom"/>
</dbReference>
<comment type="similarity">
    <text evidence="2 10">Belongs to the peptidase S8 family.</text>
</comment>
<dbReference type="Proteomes" id="UP000801492">
    <property type="component" value="Unassembled WGS sequence"/>
</dbReference>
<dbReference type="PROSITE" id="PS00137">
    <property type="entry name" value="SUBTILASE_HIS"/>
    <property type="match status" value="1"/>
</dbReference>
<evidence type="ECO:0000259" key="12">
    <source>
        <dbReference type="Pfam" id="PF12580"/>
    </source>
</evidence>
<reference evidence="16" key="1">
    <citation type="submission" date="2019-08" db="EMBL/GenBank/DDBJ databases">
        <title>The genome of the North American firefly Photinus pyralis.</title>
        <authorList>
            <consortium name="Photinus pyralis genome working group"/>
            <person name="Fallon T.R."/>
            <person name="Sander Lower S.E."/>
            <person name="Weng J.-K."/>
        </authorList>
    </citation>
    <scope>NUCLEOTIDE SEQUENCE</scope>
    <source>
        <strain evidence="16">TRF0915ILg1</strain>
        <tissue evidence="16">Whole body</tissue>
    </source>
</reference>
<dbReference type="InterPro" id="IPR046939">
    <property type="entry name" value="TPPII_C_sf"/>
</dbReference>
<dbReference type="CDD" id="cd04857">
    <property type="entry name" value="Peptidases_S8_Tripeptidyl_Aminopeptidase_II"/>
    <property type="match status" value="1"/>
</dbReference>
<dbReference type="PROSITE" id="PS00138">
    <property type="entry name" value="SUBTILASE_SER"/>
    <property type="match status" value="1"/>
</dbReference>
<feature type="domain" description="Tripeptidyl-peptidase II first Ig-like" evidence="14">
    <location>
        <begin position="530"/>
        <end position="646"/>
    </location>
</feature>
<proteinExistence type="inferred from homology"/>
<evidence type="ECO:0000259" key="14">
    <source>
        <dbReference type="Pfam" id="PF21223"/>
    </source>
</evidence>
<dbReference type="InterPro" id="IPR022229">
    <property type="entry name" value="TPPII_Ig-like-2"/>
</dbReference>
<dbReference type="SUPFAM" id="SSF52743">
    <property type="entry name" value="Subtilisin-like"/>
    <property type="match status" value="1"/>
</dbReference>
<dbReference type="PRINTS" id="PR00723">
    <property type="entry name" value="SUBTILISIN"/>
</dbReference>
<dbReference type="InterPro" id="IPR046940">
    <property type="entry name" value="TPPII_Ig-like_sf"/>
</dbReference>
<evidence type="ECO:0000256" key="5">
    <source>
        <dbReference type="ARBA" id="ARBA00022438"/>
    </source>
</evidence>